<dbReference type="Proteomes" id="UP000016462">
    <property type="component" value="Unassembled WGS sequence"/>
</dbReference>
<dbReference type="AlphaFoldDB" id="U1LMH2"/>
<gene>
    <name evidence="1" type="ORF">L332_03640</name>
</gene>
<dbReference type="RefSeq" id="WP_021011294.1">
    <property type="nucleotide sequence ID" value="NZ_ASHR01000031.1"/>
</dbReference>
<proteinExistence type="predicted"/>
<organism evidence="1 2">
    <name type="scientific">Agrococcus pavilionensis RW1</name>
    <dbReference type="NCBI Taxonomy" id="1330458"/>
    <lineage>
        <taxon>Bacteria</taxon>
        <taxon>Bacillati</taxon>
        <taxon>Actinomycetota</taxon>
        <taxon>Actinomycetes</taxon>
        <taxon>Micrococcales</taxon>
        <taxon>Microbacteriaceae</taxon>
        <taxon>Agrococcus</taxon>
    </lineage>
</organism>
<name>U1LMH2_9MICO</name>
<protein>
    <submittedName>
        <fullName evidence="1">Uncharacterized protein</fullName>
    </submittedName>
</protein>
<dbReference type="EMBL" id="ASHR01000031">
    <property type="protein sequence ID" value="ERG63544.1"/>
    <property type="molecule type" value="Genomic_DNA"/>
</dbReference>
<sequence length="285" mass="31318">MAIPLLTPMSDDVPCPRVVVLVSSLPSSAVTATLFRWIGTDEGSARREEVRGAFRVSVAGVLSVVDFEVPLDVDVAYQAALYNAAGNIVEWTDAASTMVVSPRWNDGRRRVLVQNPLDPRTAMWVQFGGDAASSVVKPTPGQVVWPEGRRLGLVQGGRRRGMVGVPLDFVTETYEDRERFDALFGTAETPRMPILCIRIPRELYRTGLPPVWFAAVLEPTAVHRHWSDEVLWRIVADEVAPPVPTLVTPALRRADIAAYYGSRQAVRAGNSSRLALSRRFEIAGS</sequence>
<evidence type="ECO:0000313" key="2">
    <source>
        <dbReference type="Proteomes" id="UP000016462"/>
    </source>
</evidence>
<keyword evidence="2" id="KW-1185">Reference proteome</keyword>
<reference evidence="1 2" key="1">
    <citation type="journal article" date="2013" name="Genome Announc.">
        <title>First draft genome sequence from a member of the genus agrococcus, isolated from modern microbialites.</title>
        <authorList>
            <person name="White R.A.III."/>
            <person name="Grassa C.J."/>
            <person name="Suttle C.A."/>
        </authorList>
    </citation>
    <scope>NUCLEOTIDE SEQUENCE [LARGE SCALE GENOMIC DNA]</scope>
    <source>
        <strain evidence="1 2">RW1</strain>
    </source>
</reference>
<dbReference type="OrthoDB" id="5064383at2"/>
<accession>U1LMH2</accession>
<comment type="caution">
    <text evidence="1">The sequence shown here is derived from an EMBL/GenBank/DDBJ whole genome shotgun (WGS) entry which is preliminary data.</text>
</comment>
<evidence type="ECO:0000313" key="1">
    <source>
        <dbReference type="EMBL" id="ERG63544.1"/>
    </source>
</evidence>